<keyword evidence="11" id="KW-0406">Ion transport</keyword>
<evidence type="ECO:0000256" key="5">
    <source>
        <dbReference type="ARBA" id="ARBA00022475"/>
    </source>
</evidence>
<dbReference type="PRINTS" id="PR01463">
    <property type="entry name" value="EAGCHANLFMLY"/>
</dbReference>
<evidence type="ECO:0000256" key="10">
    <source>
        <dbReference type="ARBA" id="ARBA00023053"/>
    </source>
</evidence>
<evidence type="ECO:0000256" key="2">
    <source>
        <dbReference type="ARBA" id="ARBA00006305"/>
    </source>
</evidence>
<dbReference type="InterPro" id="IPR014710">
    <property type="entry name" value="RmlC-like_jellyroll"/>
</dbReference>
<dbReference type="InterPro" id="IPR018490">
    <property type="entry name" value="cNMP-bd_dom_sf"/>
</dbReference>
<dbReference type="Gene3D" id="1.10.287.70">
    <property type="match status" value="1"/>
</dbReference>
<keyword evidence="8" id="KW-0547">Nucleotide-binding</keyword>
<evidence type="ECO:0000256" key="18">
    <source>
        <dbReference type="SAM" id="Phobius"/>
    </source>
</evidence>
<organism evidence="20 21">
    <name type="scientific">Schistosoma rodhaini</name>
    <dbReference type="NCBI Taxonomy" id="6188"/>
    <lineage>
        <taxon>Eukaryota</taxon>
        <taxon>Metazoa</taxon>
        <taxon>Spiralia</taxon>
        <taxon>Lophotrochozoa</taxon>
        <taxon>Platyhelminthes</taxon>
        <taxon>Trematoda</taxon>
        <taxon>Digenea</taxon>
        <taxon>Strigeidida</taxon>
        <taxon>Schistosomatoidea</taxon>
        <taxon>Schistosomatidae</taxon>
        <taxon>Schistosoma</taxon>
    </lineage>
</organism>
<name>A0AA85GIN3_9TREM</name>
<dbReference type="GO" id="GO:0005249">
    <property type="term" value="F:voltage-gated potassium channel activity"/>
    <property type="evidence" value="ECO:0007669"/>
    <property type="project" value="InterPro"/>
</dbReference>
<dbReference type="SUPFAM" id="SSF81324">
    <property type="entry name" value="Voltage-gated potassium channels"/>
    <property type="match status" value="1"/>
</dbReference>
<evidence type="ECO:0000256" key="16">
    <source>
        <dbReference type="ARBA" id="ARBA00023303"/>
    </source>
</evidence>
<dbReference type="GO" id="GO:0003254">
    <property type="term" value="P:regulation of membrane depolarization"/>
    <property type="evidence" value="ECO:0007669"/>
    <property type="project" value="TreeGrafter"/>
</dbReference>
<dbReference type="Pfam" id="PF08412">
    <property type="entry name" value="Ion_trans_N"/>
    <property type="match status" value="1"/>
</dbReference>
<evidence type="ECO:0000256" key="4">
    <source>
        <dbReference type="ARBA" id="ARBA00022461"/>
    </source>
</evidence>
<evidence type="ECO:0000256" key="3">
    <source>
        <dbReference type="ARBA" id="ARBA00022448"/>
    </source>
</evidence>
<dbReference type="InterPro" id="IPR000595">
    <property type="entry name" value="cNMP-bd_dom"/>
</dbReference>
<evidence type="ECO:0000256" key="1">
    <source>
        <dbReference type="ARBA" id="ARBA00004651"/>
    </source>
</evidence>
<dbReference type="Pfam" id="PF00027">
    <property type="entry name" value="cNMP_binding"/>
    <property type="match status" value="1"/>
</dbReference>
<keyword evidence="5" id="KW-1003">Cell membrane</keyword>
<evidence type="ECO:0000256" key="9">
    <source>
        <dbReference type="ARBA" id="ARBA00022989"/>
    </source>
</evidence>
<evidence type="ECO:0000256" key="17">
    <source>
        <dbReference type="ARBA" id="ARBA00036239"/>
    </source>
</evidence>
<evidence type="ECO:0000259" key="19">
    <source>
        <dbReference type="PROSITE" id="PS50042"/>
    </source>
</evidence>
<dbReference type="WBParaSite" id="SRDH1_96670.6">
    <property type="protein sequence ID" value="SRDH1_96670.6"/>
    <property type="gene ID" value="SRDH1_96670"/>
</dbReference>
<dbReference type="SMART" id="SM00100">
    <property type="entry name" value="cNMP"/>
    <property type="match status" value="1"/>
</dbReference>
<dbReference type="Gene3D" id="2.60.120.10">
    <property type="entry name" value="Jelly Rolls"/>
    <property type="match status" value="1"/>
</dbReference>
<evidence type="ECO:0000313" key="20">
    <source>
        <dbReference type="Proteomes" id="UP000050792"/>
    </source>
</evidence>
<keyword evidence="9 18" id="KW-1133">Transmembrane helix</keyword>
<dbReference type="Proteomes" id="UP000050792">
    <property type="component" value="Unassembled WGS sequence"/>
</dbReference>
<dbReference type="Gene3D" id="1.10.287.630">
    <property type="entry name" value="Helix hairpin bin"/>
    <property type="match status" value="1"/>
</dbReference>
<comment type="similarity">
    <text evidence="2">Belongs to the potassium channel HCN family.</text>
</comment>
<keyword evidence="14" id="KW-0739">Sodium transport</keyword>
<dbReference type="CDD" id="cd00038">
    <property type="entry name" value="CAP_ED"/>
    <property type="match status" value="1"/>
</dbReference>
<evidence type="ECO:0000256" key="12">
    <source>
        <dbReference type="ARBA" id="ARBA00023136"/>
    </source>
</evidence>
<dbReference type="AlphaFoldDB" id="A0AA85GIN3"/>
<dbReference type="GO" id="GO:0005272">
    <property type="term" value="F:sodium channel activity"/>
    <property type="evidence" value="ECO:0007669"/>
    <property type="project" value="UniProtKB-KW"/>
</dbReference>
<evidence type="ECO:0000256" key="6">
    <source>
        <dbReference type="ARBA" id="ARBA00022566"/>
    </source>
</evidence>
<keyword evidence="3" id="KW-0813">Transport</keyword>
<dbReference type="PROSITE" id="PS50042">
    <property type="entry name" value="CNMP_BINDING_3"/>
    <property type="match status" value="1"/>
</dbReference>
<feature type="domain" description="Cyclic nucleotide-binding" evidence="19">
    <location>
        <begin position="604"/>
        <end position="710"/>
    </location>
</feature>
<dbReference type="InterPro" id="IPR051413">
    <property type="entry name" value="K/Na_HCN_channel"/>
</dbReference>
<evidence type="ECO:0000256" key="8">
    <source>
        <dbReference type="ARBA" id="ARBA00022741"/>
    </source>
</evidence>
<dbReference type="InterPro" id="IPR018488">
    <property type="entry name" value="cNMP-bd_CS"/>
</dbReference>
<keyword evidence="16" id="KW-0407">Ion channel</keyword>
<reference evidence="21" key="2">
    <citation type="submission" date="2023-11" db="UniProtKB">
        <authorList>
            <consortium name="WormBaseParasite"/>
        </authorList>
    </citation>
    <scope>IDENTIFICATION</scope>
</reference>
<reference evidence="20" key="1">
    <citation type="submission" date="2022-06" db="EMBL/GenBank/DDBJ databases">
        <authorList>
            <person name="Berger JAMES D."/>
            <person name="Berger JAMES D."/>
        </authorList>
    </citation>
    <scope>NUCLEOTIDE SEQUENCE [LARGE SCALE GENOMIC DNA]</scope>
</reference>
<dbReference type="InterPro" id="IPR005821">
    <property type="entry name" value="Ion_trans_dom"/>
</dbReference>
<dbReference type="SUPFAM" id="SSF51206">
    <property type="entry name" value="cAMP-binding domain-like"/>
    <property type="match status" value="1"/>
</dbReference>
<dbReference type="PANTHER" id="PTHR45689:SF5">
    <property type="entry name" value="I[[H]] CHANNEL, ISOFORM E"/>
    <property type="match status" value="1"/>
</dbReference>
<dbReference type="InterPro" id="IPR003938">
    <property type="entry name" value="K_chnl_volt-dep_EAG/ELK/ERG"/>
</dbReference>
<comment type="catalytic activity">
    <reaction evidence="17">
        <text>Na(+)(in) = Na(+)(out)</text>
        <dbReference type="Rhea" id="RHEA:34963"/>
        <dbReference type="ChEBI" id="CHEBI:29101"/>
    </reaction>
</comment>
<feature type="transmembrane region" description="Helical" evidence="18">
    <location>
        <begin position="427"/>
        <end position="448"/>
    </location>
</feature>
<keyword evidence="12 18" id="KW-0472">Membrane</keyword>
<evidence type="ECO:0000256" key="11">
    <source>
        <dbReference type="ARBA" id="ARBA00023065"/>
    </source>
</evidence>
<keyword evidence="20" id="KW-1185">Reference proteome</keyword>
<dbReference type="Pfam" id="PF00520">
    <property type="entry name" value="Ion_trans"/>
    <property type="match status" value="1"/>
</dbReference>
<protein>
    <recommendedName>
        <fullName evidence="19">Cyclic nucleotide-binding domain-containing protein</fullName>
    </recommendedName>
</protein>
<accession>A0AA85GIN3</accession>
<evidence type="ECO:0000256" key="7">
    <source>
        <dbReference type="ARBA" id="ARBA00022692"/>
    </source>
</evidence>
<keyword evidence="10" id="KW-0915">Sodium</keyword>
<dbReference type="GO" id="GO:0030552">
    <property type="term" value="F:cAMP binding"/>
    <property type="evidence" value="ECO:0007669"/>
    <property type="project" value="UniProtKB-KW"/>
</dbReference>
<feature type="transmembrane region" description="Helical" evidence="18">
    <location>
        <begin position="271"/>
        <end position="295"/>
    </location>
</feature>
<dbReference type="PANTHER" id="PTHR45689">
    <property type="entry name" value="I[[H]] CHANNEL, ISOFORM E"/>
    <property type="match status" value="1"/>
</dbReference>
<feature type="transmembrane region" description="Helical" evidence="18">
    <location>
        <begin position="301"/>
        <end position="320"/>
    </location>
</feature>
<evidence type="ECO:0000256" key="15">
    <source>
        <dbReference type="ARBA" id="ARBA00023286"/>
    </source>
</evidence>
<evidence type="ECO:0000313" key="21">
    <source>
        <dbReference type="WBParaSite" id="SRDH1_96670.6"/>
    </source>
</evidence>
<evidence type="ECO:0000256" key="14">
    <source>
        <dbReference type="ARBA" id="ARBA00023201"/>
    </source>
</evidence>
<dbReference type="PROSITE" id="PS00888">
    <property type="entry name" value="CNMP_BINDING_1"/>
    <property type="match status" value="1"/>
</dbReference>
<feature type="transmembrane region" description="Helical" evidence="18">
    <location>
        <begin position="501"/>
        <end position="526"/>
    </location>
</feature>
<evidence type="ECO:0000256" key="13">
    <source>
        <dbReference type="ARBA" id="ARBA00023149"/>
    </source>
</evidence>
<keyword evidence="13" id="KW-0114">cAMP</keyword>
<keyword evidence="7 18" id="KW-0812">Transmembrane</keyword>
<sequence length="901" mass="105046">MQEQFNQLLVCEKKMNRKLLSFQTSTINDTNDIPLKSSSEIWELQNLNLNQHIDDINDMSTEQKTEMHVQPENIKIFREMSDKKLSADKDKCNNTKKLNNKLRFRYYSVGLLNSLHLLTADSNCNIDTTNKTCAPIKRLKQPHTRRYTINLPEQKDELKSLSFNEVASYMDIGGDNSILNEIEEPLSLDIKTPYSHQRQSVINNNIDNKSSFRERGWSLYNLKEQFISFFQPSDNKLALKLFGNKVALACEKRRQREQGKWIIHPCSNFRFYWNVIMLILLMANLIMLPVIISFFNDDLPGNWLIFNSISDTLFILDIIVNFRTGIIRNDFVDDIILDPTEIAREYLKTWFILDMISSIPMDYVLFAFKGYEQGERAEHLVQAGRALRILRLAKLLSLLRLLRLSRLVRYITQWEEFINIASKFMGICNLVLIMLILGHWNACLQFLVPMLMDFPVDSWVSKARLQNAYWFEQYTWALFKALSHMLSIGYGRYPPSTLPEAWITIISMMTGATCYALFVGHAAALIQSFDASKRKYREMLKQVEEYMAYKKYPRALRRRIAGYYEHRYKGKMFNEKEILGELSECLREQIINYNCRALVASVPIFANADQNFVSEVIVKLKQEVFQPGDLIIKEGTYGTKMYFIQEGVVNIITKDGILATRLSDGCYFGEICLLTNARRVASVEAETYCTLYSLDQKNFYDVLENYPEVRITLEKVAAERLQSLGRRASIIQASNNKTDWSDYALKMADEVKLQRYQYLRSTWSSTYYVVYTNFNKTNKSIQMAICQIKVGKNLQNKLNASSYVMAWLRLSITLITVTKSNQTKAQLGKAKVNNRIRVHIYVGKRMNHRDTFKQLTFKLERDICVGCHMWSSVHVYADMIVNMIIQRNRRIVTLRITFTVE</sequence>
<keyword evidence="15" id="KW-1071">Ligand-gated ion channel</keyword>
<keyword evidence="6" id="KW-0116">cAMP-binding</keyword>
<keyword evidence="4" id="KW-0894">Sodium channel</keyword>
<comment type="subcellular location">
    <subcellularLocation>
        <location evidence="1">Cell membrane</location>
        <topology evidence="1">Multi-pass membrane protein</topology>
    </subcellularLocation>
</comment>
<proteinExistence type="inferred from homology"/>
<dbReference type="GO" id="GO:0098855">
    <property type="term" value="C:HCN channel complex"/>
    <property type="evidence" value="ECO:0007669"/>
    <property type="project" value="TreeGrafter"/>
</dbReference>
<dbReference type="InterPro" id="IPR013621">
    <property type="entry name" value="Ion_trans_N"/>
</dbReference>